<keyword evidence="1" id="KW-0732">Signal</keyword>
<keyword evidence="5" id="KW-1185">Reference proteome</keyword>
<dbReference type="InterPro" id="IPR039366">
    <property type="entry name" value="Pilotin"/>
</dbReference>
<dbReference type="EMBL" id="CP042906">
    <property type="protein sequence ID" value="QEX18386.1"/>
    <property type="molecule type" value="Genomic_DNA"/>
</dbReference>
<dbReference type="InterPro" id="IPR007298">
    <property type="entry name" value="Cu-R_lipoprotein_NlpE"/>
</dbReference>
<dbReference type="KEGG" id="htq:FRZ44_36920"/>
<dbReference type="Pfam" id="PF03724">
    <property type="entry name" value="META"/>
    <property type="match status" value="1"/>
</dbReference>
<dbReference type="Pfam" id="PF04170">
    <property type="entry name" value="NlpE"/>
    <property type="match status" value="1"/>
</dbReference>
<dbReference type="Gene3D" id="2.40.128.640">
    <property type="match status" value="1"/>
</dbReference>
<dbReference type="PANTHER" id="PTHR38013">
    <property type="entry name" value="GLYCOPROTEIN/POLYSACCHARIDE METABOLISM"/>
    <property type="match status" value="1"/>
</dbReference>
<evidence type="ECO:0000313" key="5">
    <source>
        <dbReference type="Proteomes" id="UP000326202"/>
    </source>
</evidence>
<proteinExistence type="predicted"/>
<dbReference type="InterPro" id="IPR053196">
    <property type="entry name" value="Lipoprotein_YbaY-like"/>
</dbReference>
<feature type="chain" id="PRO_5023860046" description="DUF306 domain-containing protein" evidence="1">
    <location>
        <begin position="21"/>
        <end position="460"/>
    </location>
</feature>
<feature type="signal peptide" evidence="1">
    <location>
        <begin position="1"/>
        <end position="20"/>
    </location>
</feature>
<reference evidence="4 5" key="1">
    <citation type="submission" date="2019-08" db="EMBL/GenBank/DDBJ databases">
        <title>Hyperibacter terrae gen. nov., sp. nov. and Hyperibacter viscosus sp. nov., two new members in the family Rhodospirillaceae isolated from the rhizosphere of Hypericum perforatum.</title>
        <authorList>
            <person name="Noviana Z."/>
        </authorList>
    </citation>
    <scope>NUCLEOTIDE SEQUENCE [LARGE SCALE GENOMIC DNA]</scope>
    <source>
        <strain evidence="4 5">R5913</strain>
    </source>
</reference>
<dbReference type="Pfam" id="PF09619">
    <property type="entry name" value="YscW"/>
    <property type="match status" value="1"/>
</dbReference>
<dbReference type="InterPro" id="IPR005184">
    <property type="entry name" value="DUF306_Meta_HslJ"/>
</dbReference>
<dbReference type="PROSITE" id="PS51257">
    <property type="entry name" value="PROKAR_LIPOPROTEIN"/>
    <property type="match status" value="1"/>
</dbReference>
<gene>
    <name evidence="4" type="ORF">FRZ44_36920</name>
</gene>
<dbReference type="Pfam" id="PF17185">
    <property type="entry name" value="NlpE_C"/>
    <property type="match status" value="1"/>
</dbReference>
<organism evidence="4 5">
    <name type="scientific">Hypericibacter terrae</name>
    <dbReference type="NCBI Taxonomy" id="2602015"/>
    <lineage>
        <taxon>Bacteria</taxon>
        <taxon>Pseudomonadati</taxon>
        <taxon>Pseudomonadota</taxon>
        <taxon>Alphaproteobacteria</taxon>
        <taxon>Rhodospirillales</taxon>
        <taxon>Dongiaceae</taxon>
        <taxon>Hypericibacter</taxon>
    </lineage>
</organism>
<dbReference type="Gene3D" id="2.40.128.270">
    <property type="match status" value="1"/>
</dbReference>
<feature type="domain" description="NlpE C-terminal OB" evidence="3">
    <location>
        <begin position="250"/>
        <end position="338"/>
    </location>
</feature>
<dbReference type="RefSeq" id="WP_151178550.1">
    <property type="nucleotide sequence ID" value="NZ_CP042906.1"/>
</dbReference>
<dbReference type="InterPro" id="IPR038139">
    <property type="entry name" value="NlpE_C_sf"/>
</dbReference>
<evidence type="ECO:0008006" key="6">
    <source>
        <dbReference type="Google" id="ProtNLM"/>
    </source>
</evidence>
<evidence type="ECO:0000256" key="1">
    <source>
        <dbReference type="SAM" id="SignalP"/>
    </source>
</evidence>
<accession>A0A5J6MU86</accession>
<evidence type="ECO:0000313" key="4">
    <source>
        <dbReference type="EMBL" id="QEX18386.1"/>
    </source>
</evidence>
<dbReference type="Gene3D" id="2.40.50.540">
    <property type="match status" value="1"/>
</dbReference>
<feature type="domain" description="DUF306" evidence="2">
    <location>
        <begin position="345"/>
        <end position="455"/>
    </location>
</feature>
<dbReference type="InterPro" id="IPR033450">
    <property type="entry name" value="NlpE_C"/>
</dbReference>
<evidence type="ECO:0000259" key="3">
    <source>
        <dbReference type="Pfam" id="PF17185"/>
    </source>
</evidence>
<evidence type="ECO:0000259" key="2">
    <source>
        <dbReference type="Pfam" id="PF03724"/>
    </source>
</evidence>
<dbReference type="AlphaFoldDB" id="A0A5J6MU86"/>
<name>A0A5J6MU86_9PROT</name>
<dbReference type="OrthoDB" id="9809132at2"/>
<sequence length="460" mass="49885">MKRFSLLCLVLLLAGCATHGAVVTGSASYRERMALLPGTVLEATLEDVSKADAPAVIVGQTRLEDLGNPPFDFAIPYNPKDIVTNHTYVVRARILSGTDVLFVTDTAYPILTMAHKGPAKLLLVRAAGGAAAGSAGVDPNIGTLPARFAGEIPCANCSAIRYQVDLLPDQLFFSRMVYEGRQTVHDEIGNWSVPPEGGRLVLTPETGEPTQFSLPTAGHLRMLDRTGKEIDSKHNYELVRDDKLAALDPAAPLAGMYAQGDDGGIFTECSTGMKLAVLKEDDNAALEAAYNKMPHEPGQPLKVELEGRISLTPPAGTGGDLPVISVMRFNYIWPGETCGQRFATSPLENSYWKLTRVAYQPIVLAPGQREPYLVLQAQDRRLTGYAGCNRMTGSYTLKENELRFSQTATTKMACVKGMDTESEFLKALDEVRQWHIDGEHLTLSNEYGAVLAVFEAVALP</sequence>
<dbReference type="PANTHER" id="PTHR38013:SF1">
    <property type="entry name" value="GLYCOPROTEIN_POLYSACCHARIDE METABOLISM"/>
    <property type="match status" value="1"/>
</dbReference>
<protein>
    <recommendedName>
        <fullName evidence="6">DUF306 domain-containing protein</fullName>
    </recommendedName>
</protein>
<dbReference type="Proteomes" id="UP000326202">
    <property type="component" value="Chromosome"/>
</dbReference>
<dbReference type="InterPro" id="IPR038670">
    <property type="entry name" value="HslJ-like_sf"/>
</dbReference>